<dbReference type="EMBL" id="JACIEA010000001">
    <property type="protein sequence ID" value="MBB3943233.1"/>
    <property type="molecule type" value="Genomic_DNA"/>
</dbReference>
<dbReference type="NCBIfam" id="NF047637">
    <property type="entry name" value="lipo_CC0125"/>
    <property type="match status" value="1"/>
</dbReference>
<keyword evidence="3" id="KW-1185">Reference proteome</keyword>
<keyword evidence="1" id="KW-0732">Signal</keyword>
<name>A0A840AZZ8_9SPHN</name>
<accession>A0A840AZZ8</accession>
<feature type="signal peptide" evidence="1">
    <location>
        <begin position="1"/>
        <end position="29"/>
    </location>
</feature>
<evidence type="ECO:0008006" key="4">
    <source>
        <dbReference type="Google" id="ProtNLM"/>
    </source>
</evidence>
<evidence type="ECO:0000313" key="2">
    <source>
        <dbReference type="EMBL" id="MBB3943233.1"/>
    </source>
</evidence>
<feature type="chain" id="PRO_5032547342" description="Lipoprotein" evidence="1">
    <location>
        <begin position="30"/>
        <end position="196"/>
    </location>
</feature>
<dbReference type="PROSITE" id="PS51257">
    <property type="entry name" value="PROKAR_LIPOPROTEIN"/>
    <property type="match status" value="1"/>
</dbReference>
<organism evidence="2 3">
    <name type="scientific">Sphingorhabdus rigui</name>
    <dbReference type="NCBI Taxonomy" id="1282858"/>
    <lineage>
        <taxon>Bacteria</taxon>
        <taxon>Pseudomonadati</taxon>
        <taxon>Pseudomonadota</taxon>
        <taxon>Alphaproteobacteria</taxon>
        <taxon>Sphingomonadales</taxon>
        <taxon>Sphingomonadaceae</taxon>
        <taxon>Sphingorhabdus</taxon>
    </lineage>
</organism>
<evidence type="ECO:0000313" key="3">
    <source>
        <dbReference type="Proteomes" id="UP000581447"/>
    </source>
</evidence>
<evidence type="ECO:0000256" key="1">
    <source>
        <dbReference type="SAM" id="SignalP"/>
    </source>
</evidence>
<dbReference type="AlphaFoldDB" id="A0A840AZZ8"/>
<gene>
    <name evidence="2" type="ORF">GGR91_001455</name>
</gene>
<proteinExistence type="predicted"/>
<sequence>MIKNVLRRKIVAASASLSAALLLSSCMTATPYQPEVRGQRIHGGYSEQRLANNRFRVTFDGNTLTSRERVEGYLLYRAAELTIKEGFDWFRIVDRETDRDRREYIEPSPFYRPWYGYVYWRPYWRYYRPHYGWQYWYPYEDNPFWADGIDVRTVEEFEAHAEIEMGHGITPHEKNIFDARKVRDELEPSIERPKER</sequence>
<dbReference type="RefSeq" id="WP_183941435.1">
    <property type="nucleotide sequence ID" value="NZ_BAABBG010000002.1"/>
</dbReference>
<comment type="caution">
    <text evidence="2">The sequence shown here is derived from an EMBL/GenBank/DDBJ whole genome shotgun (WGS) entry which is preliminary data.</text>
</comment>
<reference evidence="2 3" key="1">
    <citation type="submission" date="2020-08" db="EMBL/GenBank/DDBJ databases">
        <title>Genomic Encyclopedia of Type Strains, Phase IV (KMG-IV): sequencing the most valuable type-strain genomes for metagenomic binning, comparative biology and taxonomic classification.</title>
        <authorList>
            <person name="Goeker M."/>
        </authorList>
    </citation>
    <scope>NUCLEOTIDE SEQUENCE [LARGE SCALE GENOMIC DNA]</scope>
    <source>
        <strain evidence="2 3">DSM 29050</strain>
    </source>
</reference>
<dbReference type="Proteomes" id="UP000581447">
    <property type="component" value="Unassembled WGS sequence"/>
</dbReference>
<protein>
    <recommendedName>
        <fullName evidence="4">Lipoprotein</fullName>
    </recommendedName>
</protein>